<dbReference type="Gene3D" id="3.40.50.1820">
    <property type="entry name" value="alpha/beta hydrolase"/>
    <property type="match status" value="1"/>
</dbReference>
<dbReference type="FunCoup" id="A0A2P6NCZ1">
    <property type="interactions" value="113"/>
</dbReference>
<protein>
    <submittedName>
        <fullName evidence="4">Alpha/beta hydrolase fold-1 domain-containing protein</fullName>
    </submittedName>
</protein>
<sequence>MTIRSTTGQSNAYKQFRGWVAQQKIVLDTWSSTPWKYYDYGPKDDDSIPLILIPGVAGTAEVYFKQMISLCPKGLRLLSVQPPDYSTYDGWCKGFDKFLSKFEFKKIHLFGSALGGYLAQVYAQYRPSTIQSLMLCNSFCDTTHYARNAPCVGMFPLMPEFMLKRLVLSNFSSTTSEPQIAESIDFMVEQLESLSGRDLSSRLTLNCTVVDLDPNRMTFDKRRILIIESLDDVSVPRKMREDLLKYYPDAKLAELKSGGNFSYLSRADEVNLHIQVHMRKWSVDSDSDPNDETRFTAVPKHLGKDEKVKREDTNRGKEEETYATKEETQRREEEVHTAEVEDRRQVEERGVEEYLRGEEEKQVEREEKVEREREEEKEETTLKVERRESRDKLSTSSIAPADVESVILTEAAPIATEPLGQKEEKRETKKGRKKTRSKIVLQTKAQESEADKIFGVSGQDNYLL</sequence>
<keyword evidence="4" id="KW-0378">Hydrolase</keyword>
<gene>
    <name evidence="4" type="ORF">PROFUN_10576</name>
</gene>
<dbReference type="Proteomes" id="UP000241769">
    <property type="component" value="Unassembled WGS sequence"/>
</dbReference>
<organism evidence="4 5">
    <name type="scientific">Planoprotostelium fungivorum</name>
    <dbReference type="NCBI Taxonomy" id="1890364"/>
    <lineage>
        <taxon>Eukaryota</taxon>
        <taxon>Amoebozoa</taxon>
        <taxon>Evosea</taxon>
        <taxon>Variosea</taxon>
        <taxon>Cavosteliida</taxon>
        <taxon>Cavosteliaceae</taxon>
        <taxon>Planoprotostelium</taxon>
    </lineage>
</organism>
<dbReference type="InterPro" id="IPR026151">
    <property type="entry name" value="Maspardin"/>
</dbReference>
<reference evidence="4 5" key="1">
    <citation type="journal article" date="2018" name="Genome Biol. Evol.">
        <title>Multiple Roots of Fruiting Body Formation in Amoebozoa.</title>
        <authorList>
            <person name="Hillmann F."/>
            <person name="Forbes G."/>
            <person name="Novohradska S."/>
            <person name="Ferling I."/>
            <person name="Riege K."/>
            <person name="Groth M."/>
            <person name="Westermann M."/>
            <person name="Marz M."/>
            <person name="Spaller T."/>
            <person name="Winckler T."/>
            <person name="Schaap P."/>
            <person name="Glockner G."/>
        </authorList>
    </citation>
    <scope>NUCLEOTIDE SEQUENCE [LARGE SCALE GENOMIC DNA]</scope>
    <source>
        <strain evidence="4 5">Jena</strain>
    </source>
</reference>
<evidence type="ECO:0000313" key="5">
    <source>
        <dbReference type="Proteomes" id="UP000241769"/>
    </source>
</evidence>
<keyword evidence="5" id="KW-1185">Reference proteome</keyword>
<dbReference type="PANTHER" id="PTHR15913">
    <property type="entry name" value="ACID CLUSTER PROTEIN 33"/>
    <property type="match status" value="1"/>
</dbReference>
<dbReference type="OrthoDB" id="10264550at2759"/>
<evidence type="ECO:0000256" key="2">
    <source>
        <dbReference type="ARBA" id="ARBA00022490"/>
    </source>
</evidence>
<evidence type="ECO:0000313" key="4">
    <source>
        <dbReference type="EMBL" id="PRP81827.1"/>
    </source>
</evidence>
<feature type="region of interest" description="Disordered" evidence="3">
    <location>
        <begin position="301"/>
        <end position="397"/>
    </location>
</feature>
<dbReference type="GO" id="GO:0005737">
    <property type="term" value="C:cytoplasm"/>
    <property type="evidence" value="ECO:0007669"/>
    <property type="project" value="UniProtKB-SubCell"/>
</dbReference>
<dbReference type="InParanoid" id="A0A2P6NCZ1"/>
<dbReference type="SUPFAM" id="SSF53474">
    <property type="entry name" value="alpha/beta-Hydrolases"/>
    <property type="match status" value="1"/>
</dbReference>
<evidence type="ECO:0000256" key="3">
    <source>
        <dbReference type="SAM" id="MobiDB-lite"/>
    </source>
</evidence>
<comment type="caution">
    <text evidence="4">The sequence shown here is derived from an EMBL/GenBank/DDBJ whole genome shotgun (WGS) entry which is preliminary data.</text>
</comment>
<dbReference type="PANTHER" id="PTHR15913:SF0">
    <property type="entry name" value="MASPARDIN"/>
    <property type="match status" value="1"/>
</dbReference>
<keyword evidence="2" id="KW-0963">Cytoplasm</keyword>
<evidence type="ECO:0000256" key="1">
    <source>
        <dbReference type="ARBA" id="ARBA00004496"/>
    </source>
</evidence>
<dbReference type="InterPro" id="IPR029058">
    <property type="entry name" value="AB_hydrolase_fold"/>
</dbReference>
<name>A0A2P6NCZ1_9EUKA</name>
<feature type="compositionally biased region" description="Basic residues" evidence="3">
    <location>
        <begin position="428"/>
        <end position="437"/>
    </location>
</feature>
<dbReference type="EMBL" id="MDYQ01000116">
    <property type="protein sequence ID" value="PRP81827.1"/>
    <property type="molecule type" value="Genomic_DNA"/>
</dbReference>
<dbReference type="GO" id="GO:0016787">
    <property type="term" value="F:hydrolase activity"/>
    <property type="evidence" value="ECO:0007669"/>
    <property type="project" value="UniProtKB-KW"/>
</dbReference>
<dbReference type="AlphaFoldDB" id="A0A2P6NCZ1"/>
<accession>A0A2P6NCZ1</accession>
<comment type="subcellular location">
    <subcellularLocation>
        <location evidence="1">Cytoplasm</location>
    </subcellularLocation>
</comment>
<proteinExistence type="predicted"/>
<feature type="compositionally biased region" description="Basic and acidic residues" evidence="3">
    <location>
        <begin position="302"/>
        <end position="393"/>
    </location>
</feature>
<feature type="region of interest" description="Disordered" evidence="3">
    <location>
        <begin position="409"/>
        <end position="442"/>
    </location>
</feature>
<dbReference type="STRING" id="1890364.A0A2P6NCZ1"/>